<comment type="catalytic activity">
    <reaction evidence="5">
        <text>guanosine(9) in tRNA + S-adenosyl-L-methionine = N(1)-methylguanosine(9) in tRNA + S-adenosyl-L-homocysteine + H(+)</text>
        <dbReference type="Rhea" id="RHEA:43156"/>
        <dbReference type="Rhea" id="RHEA-COMP:10367"/>
        <dbReference type="Rhea" id="RHEA-COMP:10368"/>
        <dbReference type="ChEBI" id="CHEBI:15378"/>
        <dbReference type="ChEBI" id="CHEBI:57856"/>
        <dbReference type="ChEBI" id="CHEBI:59789"/>
        <dbReference type="ChEBI" id="CHEBI:73542"/>
        <dbReference type="ChEBI" id="CHEBI:74269"/>
        <dbReference type="EC" id="2.1.1.221"/>
    </reaction>
</comment>
<dbReference type="CDD" id="cd18089">
    <property type="entry name" value="SPOUT_Trm10-like"/>
    <property type="match status" value="1"/>
</dbReference>
<dbReference type="GO" id="GO:0002939">
    <property type="term" value="P:tRNA N1-guanine methylation"/>
    <property type="evidence" value="ECO:0007669"/>
    <property type="project" value="TreeGrafter"/>
</dbReference>
<dbReference type="GO" id="GO:0052905">
    <property type="term" value="F:tRNA (guanosine(9)-N1)-methyltransferase activity"/>
    <property type="evidence" value="ECO:0007669"/>
    <property type="project" value="UniProtKB-EC"/>
</dbReference>
<dbReference type="InterPro" id="IPR028564">
    <property type="entry name" value="MT_TRM10-typ"/>
</dbReference>
<gene>
    <name evidence="9" type="primary">Wwox</name>
    <name evidence="9" type="ORF">AK812_SmicGene32713</name>
</gene>
<keyword evidence="7" id="KW-0812">Transmembrane</keyword>
<name>A0A1Q9CTE4_SYMMI</name>
<dbReference type="PANTHER" id="PTHR13563">
    <property type="entry name" value="TRNA (GUANINE-9-) METHYLTRANSFERASE"/>
    <property type="match status" value="1"/>
</dbReference>
<keyword evidence="7" id="KW-1133">Transmembrane helix</keyword>
<keyword evidence="10" id="KW-1185">Reference proteome</keyword>
<evidence type="ECO:0000256" key="6">
    <source>
        <dbReference type="SAM" id="MobiDB-lite"/>
    </source>
</evidence>
<dbReference type="Gene3D" id="3.40.50.720">
    <property type="entry name" value="NAD(P)-binding Rossmann-like Domain"/>
    <property type="match status" value="1"/>
</dbReference>
<protein>
    <recommendedName>
        <fullName evidence="1">tRNA (guanine(9)-N(1))-methyltransferase</fullName>
        <ecNumber evidence="1">2.1.1.221</ecNumber>
    </recommendedName>
</protein>
<dbReference type="CDD" id="cd22249">
    <property type="entry name" value="UDM1_RNF168_RNF169-like"/>
    <property type="match status" value="1"/>
</dbReference>
<feature type="domain" description="SAM-dependent MTase TRM10-type" evidence="8">
    <location>
        <begin position="535"/>
        <end position="725"/>
    </location>
</feature>
<dbReference type="EMBL" id="LSRX01000929">
    <property type="protein sequence ID" value="OLP86209.1"/>
    <property type="molecule type" value="Genomic_DNA"/>
</dbReference>
<dbReference type="InterPro" id="IPR038459">
    <property type="entry name" value="MT_TRM10-typ_sf"/>
</dbReference>
<sequence length="935" mass="104775">MLPISRLQIWIAAAALLTALILRADLLWNGGRSIPLLNFWRPRGFSLADMLALANASVLVGCRDEGKCQRAFAGLQQVQILKLDLTDLRQVEDVASRLQRLPALHILVNNAGVATQFPHKLTQDGIETTFQANYLGHFLLTTRLLPLLQSSSPSRLVHLTSGAHRGAPVEGVPLSLEGINDKDAMGPYARYGAAKLANLIFSHEINRRLGHLGVYSNAVHPGVVATEMLRRANFEAMLGSLLGSSCLLIRKSPAALNLLFCAAAPEVEVRAVRGKLIVPIATEHPPRHAQAFNDEFAIRLWEFSEQLITESLAKTKPWAVFVATCWLSAFRIKYLFPYTVDLILIGFILVWVVSVGAAVYARFRIPEPTWYTYLCFTLGLAVVTGPLCGHWIFSSLMQHYYRVGDLKEGPSYAKLSSGANLMGWTTLAFGSGLGPVMEIEPPGALVKPAVARPPRRRSYPPLPPAPGKLSPSERRQWRREQRFEDMKKKRKAGRAEERRKAALRRKKARKELLSKMSEEEKRAYFFEERRKQVEMEESLERAFEQGRPRVVINCSFGDFMGDRENRSLAQQVKLVYTLLKRMRANFQLHLTSLDAQNPARAHLANSGLSGWKVHVHEESVWERFSSEDLVILSPDATECLETIDEDKIYVIGGLVDRRVQKKRTFDQAKDQDLQLRKLPLKEYGPKGLHPILNIDVVMQILIERHQGNEWSSIFESCLPRRLYRDARGGQRAEESKGGCVLSGVDVSNAQGDSMLDAGIVEFAKGNYLDEMRAWHFKHHVTYCVAPVVTNRTQGPVSGSYDFWAVGRDCCSLTSSDFRCGAWGHPHADRAIRVLADEDVPFYRLAVQQAETLYGVVAANPVFFKWSNDPEAEVSGWSMQAFKNFLFCVASAFVVSLVFLTFAAWRFAWLGRSGTPDLLVGSKPYAYGSPGQRPFA</sequence>
<evidence type="ECO:0000256" key="1">
    <source>
        <dbReference type="ARBA" id="ARBA00012797"/>
    </source>
</evidence>
<dbReference type="Pfam" id="PF00106">
    <property type="entry name" value="adh_short"/>
    <property type="match status" value="1"/>
</dbReference>
<dbReference type="SUPFAM" id="SSF51735">
    <property type="entry name" value="NAD(P)-binding Rossmann-fold domains"/>
    <property type="match status" value="1"/>
</dbReference>
<feature type="transmembrane region" description="Helical" evidence="7">
    <location>
        <begin position="884"/>
        <end position="907"/>
    </location>
</feature>
<dbReference type="AlphaFoldDB" id="A0A1Q9CTE4"/>
<dbReference type="GO" id="GO:0005634">
    <property type="term" value="C:nucleus"/>
    <property type="evidence" value="ECO:0007669"/>
    <property type="project" value="TreeGrafter"/>
</dbReference>
<dbReference type="PRINTS" id="PR00081">
    <property type="entry name" value="GDHRDH"/>
</dbReference>
<evidence type="ECO:0000259" key="8">
    <source>
        <dbReference type="PROSITE" id="PS51675"/>
    </source>
</evidence>
<feature type="transmembrane region" description="Helical" evidence="7">
    <location>
        <begin position="343"/>
        <end position="363"/>
    </location>
</feature>
<evidence type="ECO:0000313" key="9">
    <source>
        <dbReference type="EMBL" id="OLP86209.1"/>
    </source>
</evidence>
<reference evidence="9 10" key="1">
    <citation type="submission" date="2016-02" db="EMBL/GenBank/DDBJ databases">
        <title>Genome analysis of coral dinoflagellate symbionts highlights evolutionary adaptations to a symbiotic lifestyle.</title>
        <authorList>
            <person name="Aranda M."/>
            <person name="Li Y."/>
            <person name="Liew Y.J."/>
            <person name="Baumgarten S."/>
            <person name="Simakov O."/>
            <person name="Wilson M."/>
            <person name="Piel J."/>
            <person name="Ashoor H."/>
            <person name="Bougouffa S."/>
            <person name="Bajic V.B."/>
            <person name="Ryu T."/>
            <person name="Ravasi T."/>
            <person name="Bayer T."/>
            <person name="Micklem G."/>
            <person name="Kim H."/>
            <person name="Bhak J."/>
            <person name="Lajeunesse T.C."/>
            <person name="Voolstra C.R."/>
        </authorList>
    </citation>
    <scope>NUCLEOTIDE SEQUENCE [LARGE SCALE GENOMIC DNA]</scope>
    <source>
        <strain evidence="9 10">CCMP2467</strain>
    </source>
</reference>
<feature type="transmembrane region" description="Helical" evidence="7">
    <location>
        <begin position="369"/>
        <end position="393"/>
    </location>
</feature>
<dbReference type="OrthoDB" id="278300at2759"/>
<evidence type="ECO:0000313" key="10">
    <source>
        <dbReference type="Proteomes" id="UP000186817"/>
    </source>
</evidence>
<evidence type="ECO:0000256" key="5">
    <source>
        <dbReference type="ARBA" id="ARBA00048434"/>
    </source>
</evidence>
<keyword evidence="3" id="KW-0808">Transferase</keyword>
<evidence type="ECO:0000256" key="7">
    <source>
        <dbReference type="SAM" id="Phobius"/>
    </source>
</evidence>
<dbReference type="PROSITE" id="PS51675">
    <property type="entry name" value="SAM_MT_TRM10"/>
    <property type="match status" value="1"/>
</dbReference>
<dbReference type="InterPro" id="IPR007356">
    <property type="entry name" value="tRNA_m1G_MeTrfase_euk"/>
</dbReference>
<keyword evidence="4" id="KW-0949">S-adenosyl-L-methionine</keyword>
<dbReference type="GO" id="GO:0000049">
    <property type="term" value="F:tRNA binding"/>
    <property type="evidence" value="ECO:0007669"/>
    <property type="project" value="TreeGrafter"/>
</dbReference>
<dbReference type="Proteomes" id="UP000186817">
    <property type="component" value="Unassembled WGS sequence"/>
</dbReference>
<dbReference type="Gene3D" id="3.40.1280.30">
    <property type="match status" value="1"/>
</dbReference>
<evidence type="ECO:0000256" key="4">
    <source>
        <dbReference type="ARBA" id="ARBA00022691"/>
    </source>
</evidence>
<accession>A0A1Q9CTE4</accession>
<evidence type="ECO:0000256" key="3">
    <source>
        <dbReference type="ARBA" id="ARBA00022679"/>
    </source>
</evidence>
<keyword evidence="2" id="KW-0489">Methyltransferase</keyword>
<organism evidence="9 10">
    <name type="scientific">Symbiodinium microadriaticum</name>
    <name type="common">Dinoflagellate</name>
    <name type="synonym">Zooxanthella microadriatica</name>
    <dbReference type="NCBI Taxonomy" id="2951"/>
    <lineage>
        <taxon>Eukaryota</taxon>
        <taxon>Sar</taxon>
        <taxon>Alveolata</taxon>
        <taxon>Dinophyceae</taxon>
        <taxon>Suessiales</taxon>
        <taxon>Symbiodiniaceae</taxon>
        <taxon>Symbiodinium</taxon>
    </lineage>
</organism>
<dbReference type="PANTHER" id="PTHR13563:SF13">
    <property type="entry name" value="TRNA METHYLTRANSFERASE 10 HOMOLOG A"/>
    <property type="match status" value="1"/>
</dbReference>
<feature type="compositionally biased region" description="Basic and acidic residues" evidence="6">
    <location>
        <begin position="471"/>
        <end position="500"/>
    </location>
</feature>
<evidence type="ECO:0000256" key="2">
    <source>
        <dbReference type="ARBA" id="ARBA00022603"/>
    </source>
</evidence>
<dbReference type="EC" id="2.1.1.221" evidence="1"/>
<dbReference type="InterPro" id="IPR036291">
    <property type="entry name" value="NAD(P)-bd_dom_sf"/>
</dbReference>
<dbReference type="InterPro" id="IPR002347">
    <property type="entry name" value="SDR_fam"/>
</dbReference>
<keyword evidence="7" id="KW-0472">Membrane</keyword>
<feature type="region of interest" description="Disordered" evidence="6">
    <location>
        <begin position="450"/>
        <end position="503"/>
    </location>
</feature>
<comment type="caution">
    <text evidence="9">The sequence shown here is derived from an EMBL/GenBank/DDBJ whole genome shotgun (WGS) entry which is preliminary data.</text>
</comment>
<proteinExistence type="predicted"/>